<dbReference type="Proteomes" id="UP000652761">
    <property type="component" value="Unassembled WGS sequence"/>
</dbReference>
<feature type="compositionally biased region" description="Basic and acidic residues" evidence="1">
    <location>
        <begin position="243"/>
        <end position="256"/>
    </location>
</feature>
<name>A0A843VQF2_COLES</name>
<gene>
    <name evidence="2" type="ORF">Taro_034106</name>
</gene>
<dbReference type="AlphaFoldDB" id="A0A843VQF2"/>
<evidence type="ECO:0000313" key="2">
    <source>
        <dbReference type="EMBL" id="MQM01353.1"/>
    </source>
</evidence>
<protein>
    <submittedName>
        <fullName evidence="2">Uncharacterized protein</fullName>
    </submittedName>
</protein>
<reference evidence="2" key="1">
    <citation type="submission" date="2017-07" db="EMBL/GenBank/DDBJ databases">
        <title>Taro Niue Genome Assembly and Annotation.</title>
        <authorList>
            <person name="Atibalentja N."/>
            <person name="Keating K."/>
            <person name="Fields C.J."/>
        </authorList>
    </citation>
    <scope>NUCLEOTIDE SEQUENCE</scope>
    <source>
        <strain evidence="2">Niue_2</strain>
        <tissue evidence="2">Leaf</tissue>
    </source>
</reference>
<accession>A0A843VQF2</accession>
<feature type="compositionally biased region" description="Polar residues" evidence="1">
    <location>
        <begin position="226"/>
        <end position="237"/>
    </location>
</feature>
<dbReference type="EMBL" id="NMUH01002665">
    <property type="protein sequence ID" value="MQM01353.1"/>
    <property type="molecule type" value="Genomic_DNA"/>
</dbReference>
<evidence type="ECO:0000313" key="3">
    <source>
        <dbReference type="Proteomes" id="UP000652761"/>
    </source>
</evidence>
<evidence type="ECO:0000256" key="1">
    <source>
        <dbReference type="SAM" id="MobiDB-lite"/>
    </source>
</evidence>
<comment type="caution">
    <text evidence="2">The sequence shown here is derived from an EMBL/GenBank/DDBJ whole genome shotgun (WGS) entry which is preliminary data.</text>
</comment>
<feature type="region of interest" description="Disordered" evidence="1">
    <location>
        <begin position="221"/>
        <end position="324"/>
    </location>
</feature>
<keyword evidence="3" id="KW-1185">Reference proteome</keyword>
<proteinExistence type="predicted"/>
<sequence>MPEVEKAPPFIEVGQRRSPSLRRFGVQAGPPSVWGPTPAGRGAARQAPLRSGALTGGGSCRSGALTGRYPRPFGLLCTNLRRFVPPRRSCRQPLPGPSAREEVSGCLWCSVRRVRAFLRLVRAKSPQRRYKHPVVDTHVYDMLYERPVEQTLRIEVHDHSNRPKLQKYPSLPGKLQICPYGAGNGKDNLTVRASCPTRWSRTHVTSLKRRALSWVRLEAGLEGSSRESQQMTGTSGKARNRPGRPEKPEIGRDVQKSQKSAGTPKTARNRPGRPENSTNDRDVRKSQKSVGTPGKARNWPERPGQSEIDRDVPKIQKTAEMSQKAKKTFGFCRALDAGKQDPVSSPEVVVLWVFAVSA</sequence>
<feature type="region of interest" description="Disordered" evidence="1">
    <location>
        <begin position="22"/>
        <end position="57"/>
    </location>
</feature>
<organism evidence="2 3">
    <name type="scientific">Colocasia esculenta</name>
    <name type="common">Wild taro</name>
    <name type="synonym">Arum esculentum</name>
    <dbReference type="NCBI Taxonomy" id="4460"/>
    <lineage>
        <taxon>Eukaryota</taxon>
        <taxon>Viridiplantae</taxon>
        <taxon>Streptophyta</taxon>
        <taxon>Embryophyta</taxon>
        <taxon>Tracheophyta</taxon>
        <taxon>Spermatophyta</taxon>
        <taxon>Magnoliopsida</taxon>
        <taxon>Liliopsida</taxon>
        <taxon>Araceae</taxon>
        <taxon>Aroideae</taxon>
        <taxon>Colocasieae</taxon>
        <taxon>Colocasia</taxon>
    </lineage>
</organism>